<dbReference type="PANTHER" id="PTHR38342">
    <property type="entry name" value="SLR5037 PROTEIN"/>
    <property type="match status" value="1"/>
</dbReference>
<evidence type="ECO:0000313" key="3">
    <source>
        <dbReference type="Proteomes" id="UP000009233"/>
    </source>
</evidence>
<dbReference type="InterPro" id="IPR005180">
    <property type="entry name" value="DUF302"/>
</dbReference>
<dbReference type="KEGG" id="tts:Ththe16_1747"/>
<dbReference type="CDD" id="cd14797">
    <property type="entry name" value="DUF302"/>
    <property type="match status" value="1"/>
</dbReference>
<proteinExistence type="predicted"/>
<reference evidence="2 3" key="1">
    <citation type="submission" date="2011-05" db="EMBL/GenBank/DDBJ databases">
        <title>Complete sequence of chromosome of Thermus thermophilus SG0.5JP17-16.</title>
        <authorList>
            <consortium name="US DOE Joint Genome Institute"/>
            <person name="Lucas S."/>
            <person name="Han J."/>
            <person name="Lapidus A."/>
            <person name="Cheng J.-F."/>
            <person name="Goodwin L."/>
            <person name="Pitluck S."/>
            <person name="Peters L."/>
            <person name="Mikhailova N."/>
            <person name="Teshima H."/>
            <person name="Han C."/>
            <person name="Tapia R."/>
            <person name="Land M."/>
            <person name="Hauser L."/>
            <person name="Kyrpides N."/>
            <person name="Ivanova N."/>
            <person name="Pagani I."/>
            <person name="Allgaier M."/>
            <person name="Hugenholtz P."/>
            <person name="Singer S."/>
            <person name="Gladden J."/>
            <person name="Woyke T."/>
        </authorList>
    </citation>
    <scope>NUCLEOTIDE SEQUENCE [LARGE SCALE GENOMIC DNA]</scope>
    <source>
        <strain evidence="2 3">SG0.5JP17-16</strain>
    </source>
</reference>
<dbReference type="AlphaFoldDB" id="F6DF13"/>
<dbReference type="InterPro" id="IPR035923">
    <property type="entry name" value="TT1751-like_sf"/>
</dbReference>
<dbReference type="Gene3D" id="3.30.310.70">
    <property type="entry name" value="TT1751-like domain"/>
    <property type="match status" value="1"/>
</dbReference>
<evidence type="ECO:0000313" key="2">
    <source>
        <dbReference type="EMBL" id="AEG34142.1"/>
    </source>
</evidence>
<gene>
    <name evidence="2" type="ordered locus">Ththe16_1747</name>
</gene>
<dbReference type="HOGENOM" id="CLU_126998_1_0_0"/>
<dbReference type="Pfam" id="PF03625">
    <property type="entry name" value="DUF302"/>
    <property type="match status" value="1"/>
</dbReference>
<dbReference type="PANTHER" id="PTHR38342:SF1">
    <property type="entry name" value="SLR5037 PROTEIN"/>
    <property type="match status" value="1"/>
</dbReference>
<protein>
    <recommendedName>
        <fullName evidence="1">DUF302 domain-containing protein</fullName>
    </recommendedName>
</protein>
<dbReference type="Proteomes" id="UP000009233">
    <property type="component" value="Chromosome"/>
</dbReference>
<dbReference type="EMBL" id="CP002777">
    <property type="protein sequence ID" value="AEG34142.1"/>
    <property type="molecule type" value="Genomic_DNA"/>
</dbReference>
<sequence>MTDLRKTLKASLAEARARLEAALKEEGFGILTEIDVAATLKARLGLERPPYLILGACNPSLAAKALEAEPDIGLLLPCNAVLKEGPEGVEVLLQDPREMFRVLPTETQEALKPVAEEARNRLEKALAKL</sequence>
<dbReference type="SUPFAM" id="SSF103247">
    <property type="entry name" value="TT1751-like"/>
    <property type="match status" value="1"/>
</dbReference>
<dbReference type="RefSeq" id="WP_014510824.1">
    <property type="nucleotide sequence ID" value="NC_017272.1"/>
</dbReference>
<dbReference type="InterPro" id="IPR016796">
    <property type="entry name" value="UCP021774"/>
</dbReference>
<organism evidence="2 3">
    <name type="scientific">Thermus thermophilus (strain SG0.5JP17-16)</name>
    <dbReference type="NCBI Taxonomy" id="762633"/>
    <lineage>
        <taxon>Bacteria</taxon>
        <taxon>Thermotogati</taxon>
        <taxon>Deinococcota</taxon>
        <taxon>Deinococci</taxon>
        <taxon>Thermales</taxon>
        <taxon>Thermaceae</taxon>
        <taxon>Thermus</taxon>
    </lineage>
</organism>
<feature type="domain" description="DUF302" evidence="1">
    <location>
        <begin position="34"/>
        <end position="96"/>
    </location>
</feature>
<accession>F6DF13</accession>
<dbReference type="PIRSF" id="PIRSF021774">
    <property type="entry name" value="UCP021774"/>
    <property type="match status" value="1"/>
</dbReference>
<name>F6DF13_THETG</name>
<dbReference type="PATRIC" id="fig|762633.3.peg.1736"/>
<evidence type="ECO:0000259" key="1">
    <source>
        <dbReference type="Pfam" id="PF03625"/>
    </source>
</evidence>